<organism evidence="1 2">
    <name type="scientific">Coemansia helicoidea</name>
    <dbReference type="NCBI Taxonomy" id="1286919"/>
    <lineage>
        <taxon>Eukaryota</taxon>
        <taxon>Fungi</taxon>
        <taxon>Fungi incertae sedis</taxon>
        <taxon>Zoopagomycota</taxon>
        <taxon>Kickxellomycotina</taxon>
        <taxon>Kickxellomycetes</taxon>
        <taxon>Kickxellales</taxon>
        <taxon>Kickxellaceae</taxon>
        <taxon>Coemansia</taxon>
    </lineage>
</organism>
<dbReference type="EC" id="1.4.1.1" evidence="1"/>
<keyword evidence="2" id="KW-1185">Reference proteome</keyword>
<comment type="caution">
    <text evidence="1">The sequence shown here is derived from an EMBL/GenBank/DDBJ whole genome shotgun (WGS) entry which is preliminary data.</text>
</comment>
<gene>
    <name evidence="1" type="primary">GLT1_3</name>
    <name evidence="1" type="ORF">H4R21_002288</name>
</gene>
<proteinExistence type="predicted"/>
<name>A0ACC1L894_9FUNG</name>
<sequence>MTGYGWAGALPPKQGLYDPAGEKDACGVGFIINIKGVPSNAILRDSEDLLCNMSHRGATGADARDGDGAGVMAAMPHKLLTKAFAAVGCPLPPAGHYATGNVFMHSDDAVRESGMRTFEQIAESVKLQVSAWRRVPVNSAILGPSGLSREPAVMQPLVVPAAGPLAEEDFQRRLFVLRKRAQAEIGHESWFYVCSLAVRNIVYKGLLTPAQVPKYYADLRDGDFETHFALVHSRFSTNTFPSWERAQPFNCCAHNGKHPAPARLVTCQRPRRCYLISAIAPPSPGHRSAIGRIGGPAQTITWPPNDAHPNRRCPSRRDQHAARQQELDART</sequence>
<dbReference type="Proteomes" id="UP001140087">
    <property type="component" value="Unassembled WGS sequence"/>
</dbReference>
<accession>A0ACC1L894</accession>
<dbReference type="EMBL" id="JANBUN010000568">
    <property type="protein sequence ID" value="KAJ2802780.1"/>
    <property type="molecule type" value="Genomic_DNA"/>
</dbReference>
<reference evidence="1" key="1">
    <citation type="submission" date="2022-07" db="EMBL/GenBank/DDBJ databases">
        <title>Phylogenomic reconstructions and comparative analyses of Kickxellomycotina fungi.</title>
        <authorList>
            <person name="Reynolds N.K."/>
            <person name="Stajich J.E."/>
            <person name="Barry K."/>
            <person name="Grigoriev I.V."/>
            <person name="Crous P."/>
            <person name="Smith M.E."/>
        </authorList>
    </citation>
    <scope>NUCLEOTIDE SEQUENCE</scope>
    <source>
        <strain evidence="1">BCRC 34780</strain>
    </source>
</reference>
<protein>
    <submittedName>
        <fullName evidence="1">Glutamate synthase [NADH]</fullName>
        <ecNumber evidence="1">1.4.1.1</ecNumber>
    </submittedName>
</protein>
<evidence type="ECO:0000313" key="2">
    <source>
        <dbReference type="Proteomes" id="UP001140087"/>
    </source>
</evidence>
<evidence type="ECO:0000313" key="1">
    <source>
        <dbReference type="EMBL" id="KAJ2802780.1"/>
    </source>
</evidence>
<keyword evidence="1" id="KW-0560">Oxidoreductase</keyword>